<evidence type="ECO:0000256" key="5">
    <source>
        <dbReference type="ARBA" id="ARBA00022692"/>
    </source>
</evidence>
<feature type="transmembrane region" description="Helical" evidence="11">
    <location>
        <begin position="433"/>
        <end position="455"/>
    </location>
</feature>
<keyword evidence="14" id="KW-1185">Reference proteome</keyword>
<keyword evidence="8" id="KW-0408">Iron</keyword>
<evidence type="ECO:0000256" key="10">
    <source>
        <dbReference type="ARBA" id="ARBA00023136"/>
    </source>
</evidence>
<dbReference type="Gene3D" id="3.30.70.20">
    <property type="match status" value="2"/>
</dbReference>
<feature type="transmembrane region" description="Helical" evidence="11">
    <location>
        <begin position="476"/>
        <end position="495"/>
    </location>
</feature>
<keyword evidence="5 11" id="KW-0812">Transmembrane</keyword>
<proteinExistence type="inferred from homology"/>
<dbReference type="CDD" id="cd10551">
    <property type="entry name" value="PsrB"/>
    <property type="match status" value="1"/>
</dbReference>
<dbReference type="Gene3D" id="1.20.1630.10">
    <property type="entry name" value="Formate dehydrogenase/DMSO reductase domain"/>
    <property type="match status" value="1"/>
</dbReference>
<evidence type="ECO:0000256" key="3">
    <source>
        <dbReference type="ARBA" id="ARBA00022475"/>
    </source>
</evidence>
<feature type="domain" description="4Fe-4S ferredoxin-type" evidence="12">
    <location>
        <begin position="3"/>
        <end position="33"/>
    </location>
</feature>
<evidence type="ECO:0000313" key="13">
    <source>
        <dbReference type="EMBL" id="GAA0609689.1"/>
    </source>
</evidence>
<comment type="caution">
    <text evidence="13">The sequence shown here is derived from an EMBL/GenBank/DDBJ whole genome shotgun (WGS) entry which is preliminary data.</text>
</comment>
<protein>
    <submittedName>
        <fullName evidence="13">Polysulfide reductase NrfD</fullName>
    </submittedName>
</protein>
<evidence type="ECO:0000256" key="9">
    <source>
        <dbReference type="ARBA" id="ARBA00023014"/>
    </source>
</evidence>
<keyword evidence="10 11" id="KW-0472">Membrane</keyword>
<feature type="transmembrane region" description="Helical" evidence="11">
    <location>
        <begin position="501"/>
        <end position="518"/>
    </location>
</feature>
<dbReference type="InterPro" id="IPR050954">
    <property type="entry name" value="ET_IronSulfur_Cluster-Binding"/>
</dbReference>
<keyword evidence="9" id="KW-0411">Iron-sulfur</keyword>
<organism evidence="13 14">
    <name type="scientific">Sporichthya brevicatena</name>
    <dbReference type="NCBI Taxonomy" id="171442"/>
    <lineage>
        <taxon>Bacteria</taxon>
        <taxon>Bacillati</taxon>
        <taxon>Actinomycetota</taxon>
        <taxon>Actinomycetes</taxon>
        <taxon>Sporichthyales</taxon>
        <taxon>Sporichthyaceae</taxon>
        <taxon>Sporichthya</taxon>
    </lineage>
</organism>
<name>A0ABN1GEN2_9ACTN</name>
<dbReference type="SUPFAM" id="SSF54862">
    <property type="entry name" value="4Fe-4S ferredoxins"/>
    <property type="match status" value="1"/>
</dbReference>
<feature type="transmembrane region" description="Helical" evidence="11">
    <location>
        <begin position="272"/>
        <end position="290"/>
    </location>
</feature>
<dbReference type="InterPro" id="IPR017896">
    <property type="entry name" value="4Fe4S_Fe-S-bd"/>
</dbReference>
<feature type="domain" description="4Fe-4S ferredoxin-type" evidence="12">
    <location>
        <begin position="80"/>
        <end position="109"/>
    </location>
</feature>
<gene>
    <name evidence="13" type="primary">nrfD</name>
    <name evidence="13" type="ORF">GCM10009547_09720</name>
</gene>
<dbReference type="EMBL" id="BAAAHE010000007">
    <property type="protein sequence ID" value="GAA0609689.1"/>
    <property type="molecule type" value="Genomic_DNA"/>
</dbReference>
<evidence type="ECO:0000256" key="11">
    <source>
        <dbReference type="SAM" id="Phobius"/>
    </source>
</evidence>
<evidence type="ECO:0000259" key="12">
    <source>
        <dbReference type="PROSITE" id="PS51379"/>
    </source>
</evidence>
<feature type="domain" description="4Fe-4S ferredoxin-type" evidence="12">
    <location>
        <begin position="46"/>
        <end position="79"/>
    </location>
</feature>
<dbReference type="InterPro" id="IPR017900">
    <property type="entry name" value="4Fe4S_Fe_S_CS"/>
</dbReference>
<keyword evidence="3" id="KW-1003">Cell membrane</keyword>
<evidence type="ECO:0000256" key="2">
    <source>
        <dbReference type="ARBA" id="ARBA00008929"/>
    </source>
</evidence>
<dbReference type="RefSeq" id="WP_344602189.1">
    <property type="nucleotide sequence ID" value="NZ_BAAAHE010000007.1"/>
</dbReference>
<dbReference type="PANTHER" id="PTHR43177:SF3">
    <property type="entry name" value="PROTEIN NRFC HOMOLOG"/>
    <property type="match status" value="1"/>
</dbReference>
<feature type="transmembrane region" description="Helical" evidence="11">
    <location>
        <begin position="310"/>
        <end position="329"/>
    </location>
</feature>
<dbReference type="Pfam" id="PF03916">
    <property type="entry name" value="NrfD"/>
    <property type="match status" value="1"/>
</dbReference>
<sequence length="532" mass="57296">MRYGFAIDQRTCIGCHACTVACKTEHEIPVGQFRTWVKYVDSGTFPENTRDFGVMRCNHCTDAPCVKICPTHALFTRSDGIVDFDSENCIGCKSCMQACPYDAIYIDENTHTAAKCNFCAHRVDEGLEPACVVVCPTHSIWVGDLEDENSGISQLIAENPTRVRAPEQKTGPNVFYIGASIPVLDPLQAPADQAYIYSQPDPHRAEVAQHLPPPAPSLDGPAVTTLNTAHPRPWGWRVTTYLWTKGIAAGALLVVALAVLLDENLGRYQTVWAPLIGLVGVAVTGVLLIADLKRPERFLYIFTKGNWTSWLFKGSLALVAFGAVASAWLAVGLFAESGNVGYPYELVDVLVYVSIPAAVMAAGYTAFLFAQAEGRDLWQSKLLFPHLLAQAVMVGAGVLAILLGAFGADPSSRDGWHDRVPTLTPEGPGFEQVVVRCLVVATVLHIAFAIVEFYASHETKQASAAAHLVTHGQYRPMFLGSLALAFVSAAVAMFAWDGDNLGAALAGGIGVQVALLMYESVFVRAGQDVPLS</sequence>
<dbReference type="Proteomes" id="UP001500957">
    <property type="component" value="Unassembled WGS sequence"/>
</dbReference>
<dbReference type="PROSITE" id="PS00198">
    <property type="entry name" value="4FE4S_FER_1"/>
    <property type="match status" value="1"/>
</dbReference>
<comment type="subcellular location">
    <subcellularLocation>
        <location evidence="1">Cell membrane</location>
        <topology evidence="1">Multi-pass membrane protein</topology>
    </subcellularLocation>
</comment>
<evidence type="ECO:0000256" key="4">
    <source>
        <dbReference type="ARBA" id="ARBA00022485"/>
    </source>
</evidence>
<comment type="similarity">
    <text evidence="2">Belongs to the NrfD family.</text>
</comment>
<keyword evidence="7 11" id="KW-1133">Transmembrane helix</keyword>
<evidence type="ECO:0000256" key="6">
    <source>
        <dbReference type="ARBA" id="ARBA00022723"/>
    </source>
</evidence>
<evidence type="ECO:0000313" key="14">
    <source>
        <dbReference type="Proteomes" id="UP001500957"/>
    </source>
</evidence>
<evidence type="ECO:0000256" key="8">
    <source>
        <dbReference type="ARBA" id="ARBA00023004"/>
    </source>
</evidence>
<keyword evidence="4" id="KW-0004">4Fe-4S</keyword>
<dbReference type="InterPro" id="IPR005614">
    <property type="entry name" value="NrfD-like"/>
</dbReference>
<reference evidence="13 14" key="1">
    <citation type="journal article" date="2019" name="Int. J. Syst. Evol. Microbiol.">
        <title>The Global Catalogue of Microorganisms (GCM) 10K type strain sequencing project: providing services to taxonomists for standard genome sequencing and annotation.</title>
        <authorList>
            <consortium name="The Broad Institute Genomics Platform"/>
            <consortium name="The Broad Institute Genome Sequencing Center for Infectious Disease"/>
            <person name="Wu L."/>
            <person name="Ma J."/>
        </authorList>
    </citation>
    <scope>NUCLEOTIDE SEQUENCE [LARGE SCALE GENOMIC DNA]</scope>
    <source>
        <strain evidence="13 14">JCM 10671</strain>
    </source>
</reference>
<feature type="transmembrane region" description="Helical" evidence="11">
    <location>
        <begin position="242"/>
        <end position="260"/>
    </location>
</feature>
<evidence type="ECO:0000256" key="1">
    <source>
        <dbReference type="ARBA" id="ARBA00004651"/>
    </source>
</evidence>
<evidence type="ECO:0000256" key="7">
    <source>
        <dbReference type="ARBA" id="ARBA00022989"/>
    </source>
</evidence>
<dbReference type="PANTHER" id="PTHR43177">
    <property type="entry name" value="PROTEIN NRFC"/>
    <property type="match status" value="1"/>
</dbReference>
<dbReference type="PROSITE" id="PS51379">
    <property type="entry name" value="4FE4S_FER_2"/>
    <property type="match status" value="3"/>
</dbReference>
<dbReference type="Pfam" id="PF13247">
    <property type="entry name" value="Fer4_11"/>
    <property type="match status" value="1"/>
</dbReference>
<accession>A0ABN1GEN2</accession>
<keyword evidence="6" id="KW-0479">Metal-binding</keyword>
<feature type="transmembrane region" description="Helical" evidence="11">
    <location>
        <begin position="349"/>
        <end position="370"/>
    </location>
</feature>
<feature type="transmembrane region" description="Helical" evidence="11">
    <location>
        <begin position="382"/>
        <end position="406"/>
    </location>
</feature>